<dbReference type="GO" id="GO:0070681">
    <property type="term" value="P:glutaminyl-tRNAGln biosynthesis via transamidation"/>
    <property type="evidence" value="ECO:0007669"/>
    <property type="project" value="TreeGrafter"/>
</dbReference>
<dbReference type="GO" id="GO:0006450">
    <property type="term" value="P:regulation of translational fidelity"/>
    <property type="evidence" value="ECO:0007669"/>
    <property type="project" value="InterPro"/>
</dbReference>
<evidence type="ECO:0000313" key="2">
    <source>
        <dbReference type="EMBL" id="STX51840.1"/>
    </source>
</evidence>
<keyword evidence="1" id="KW-0067">ATP-binding</keyword>
<evidence type="ECO:0000256" key="1">
    <source>
        <dbReference type="HAMAP-Rule" id="MF_00122"/>
    </source>
</evidence>
<comment type="similarity">
    <text evidence="1">Belongs to the GatC family.</text>
</comment>
<dbReference type="GO" id="GO:0005524">
    <property type="term" value="F:ATP binding"/>
    <property type="evidence" value="ECO:0007669"/>
    <property type="project" value="UniProtKB-KW"/>
</dbReference>
<organism evidence="2 3">
    <name type="scientific">Legionella busanensis</name>
    <dbReference type="NCBI Taxonomy" id="190655"/>
    <lineage>
        <taxon>Bacteria</taxon>
        <taxon>Pseudomonadati</taxon>
        <taxon>Pseudomonadota</taxon>
        <taxon>Gammaproteobacteria</taxon>
        <taxon>Legionellales</taxon>
        <taxon>Legionellaceae</taxon>
        <taxon>Legionella</taxon>
    </lineage>
</organism>
<dbReference type="OrthoDB" id="9794326at2"/>
<keyword evidence="1" id="KW-0547">Nucleotide-binding</keyword>
<keyword evidence="1 2" id="KW-0436">Ligase</keyword>
<evidence type="ECO:0000313" key="3">
    <source>
        <dbReference type="Proteomes" id="UP000254794"/>
    </source>
</evidence>
<dbReference type="NCBIfam" id="TIGR00135">
    <property type="entry name" value="gatC"/>
    <property type="match status" value="1"/>
</dbReference>
<dbReference type="PANTHER" id="PTHR15004">
    <property type="entry name" value="GLUTAMYL-TRNA(GLN) AMIDOTRANSFERASE SUBUNIT C, MITOCHONDRIAL"/>
    <property type="match status" value="1"/>
</dbReference>
<keyword evidence="1" id="KW-0648">Protein biosynthesis</keyword>
<dbReference type="InterPro" id="IPR003837">
    <property type="entry name" value="GatC"/>
</dbReference>
<dbReference type="Proteomes" id="UP000254794">
    <property type="component" value="Unassembled WGS sequence"/>
</dbReference>
<dbReference type="PANTHER" id="PTHR15004:SF0">
    <property type="entry name" value="GLUTAMYL-TRNA(GLN) AMIDOTRANSFERASE SUBUNIT C, MITOCHONDRIAL"/>
    <property type="match status" value="1"/>
</dbReference>
<keyword evidence="2" id="KW-0808">Transferase</keyword>
<keyword evidence="3" id="KW-1185">Reference proteome</keyword>
<dbReference type="GO" id="GO:0050567">
    <property type="term" value="F:glutaminyl-tRNA synthase (glutamine-hydrolyzing) activity"/>
    <property type="evidence" value="ECO:0007669"/>
    <property type="project" value="UniProtKB-UniRule"/>
</dbReference>
<dbReference type="GO" id="GO:0016740">
    <property type="term" value="F:transferase activity"/>
    <property type="evidence" value="ECO:0007669"/>
    <property type="project" value="UniProtKB-KW"/>
</dbReference>
<dbReference type="GO" id="GO:0050566">
    <property type="term" value="F:asparaginyl-tRNA synthase (glutamine-hydrolyzing) activity"/>
    <property type="evidence" value="ECO:0007669"/>
    <property type="project" value="RHEA"/>
</dbReference>
<reference evidence="2 3" key="1">
    <citation type="submission" date="2018-06" db="EMBL/GenBank/DDBJ databases">
        <authorList>
            <consortium name="Pathogen Informatics"/>
            <person name="Doyle S."/>
        </authorList>
    </citation>
    <scope>NUCLEOTIDE SEQUENCE [LARGE SCALE GENOMIC DNA]</scope>
    <source>
        <strain evidence="2 3">NCTC13316</strain>
    </source>
</reference>
<sequence>MTVDVDDLNNVARLAYLEAETQEIEKLALEVNAIIDFVQQLQSVNTKEVTPLFHPLNLNQPLREDEITEENCSKELASIAPNFDKECYLVPKFIDAGQ</sequence>
<dbReference type="Pfam" id="PF02686">
    <property type="entry name" value="GatC"/>
    <property type="match status" value="1"/>
</dbReference>
<dbReference type="SUPFAM" id="SSF141000">
    <property type="entry name" value="Glu-tRNAGln amidotransferase C subunit"/>
    <property type="match status" value="1"/>
</dbReference>
<dbReference type="InterPro" id="IPR036113">
    <property type="entry name" value="Asp/Glu-ADT_sf_sub_c"/>
</dbReference>
<comment type="function">
    <text evidence="1">Allows the formation of correctly charged Asn-tRNA(Asn) or Gln-tRNA(Gln) through the transamidation of misacylated Asp-tRNA(Asn) or Glu-tRNA(Gln) in organisms which lack either or both of asparaginyl-tRNA or glutaminyl-tRNA synthetases. The reaction takes place in the presence of glutamine and ATP through an activated phospho-Asp-tRNA(Asn) or phospho-Glu-tRNA(Gln).</text>
</comment>
<dbReference type="RefSeq" id="WP_115331446.1">
    <property type="nucleotide sequence ID" value="NZ_CAAAHP010000002.1"/>
</dbReference>
<comment type="catalytic activity">
    <reaction evidence="1">
        <text>L-aspartyl-tRNA(Asn) + L-glutamine + ATP + H2O = L-asparaginyl-tRNA(Asn) + L-glutamate + ADP + phosphate + 2 H(+)</text>
        <dbReference type="Rhea" id="RHEA:14513"/>
        <dbReference type="Rhea" id="RHEA-COMP:9674"/>
        <dbReference type="Rhea" id="RHEA-COMP:9677"/>
        <dbReference type="ChEBI" id="CHEBI:15377"/>
        <dbReference type="ChEBI" id="CHEBI:15378"/>
        <dbReference type="ChEBI" id="CHEBI:29985"/>
        <dbReference type="ChEBI" id="CHEBI:30616"/>
        <dbReference type="ChEBI" id="CHEBI:43474"/>
        <dbReference type="ChEBI" id="CHEBI:58359"/>
        <dbReference type="ChEBI" id="CHEBI:78515"/>
        <dbReference type="ChEBI" id="CHEBI:78516"/>
        <dbReference type="ChEBI" id="CHEBI:456216"/>
    </reaction>
</comment>
<dbReference type="AlphaFoldDB" id="A0A378JPE5"/>
<comment type="subunit">
    <text evidence="1">Heterotrimer of A, B and C subunits.</text>
</comment>
<gene>
    <name evidence="1 2" type="primary">gatC</name>
    <name evidence="2" type="ORF">NCTC13316_01939</name>
</gene>
<protein>
    <recommendedName>
        <fullName evidence="1">Aspartyl/glutamyl-tRNA(Asn/Gln) amidotransferase subunit C</fullName>
        <shortName evidence="1">Asp/Glu-ADT subunit C</shortName>
        <ecNumber evidence="1">6.3.5.-</ecNumber>
    </recommendedName>
</protein>
<comment type="catalytic activity">
    <reaction evidence="1">
        <text>L-glutamyl-tRNA(Gln) + L-glutamine + ATP + H2O = L-glutaminyl-tRNA(Gln) + L-glutamate + ADP + phosphate + H(+)</text>
        <dbReference type="Rhea" id="RHEA:17521"/>
        <dbReference type="Rhea" id="RHEA-COMP:9681"/>
        <dbReference type="Rhea" id="RHEA-COMP:9684"/>
        <dbReference type="ChEBI" id="CHEBI:15377"/>
        <dbReference type="ChEBI" id="CHEBI:15378"/>
        <dbReference type="ChEBI" id="CHEBI:29985"/>
        <dbReference type="ChEBI" id="CHEBI:30616"/>
        <dbReference type="ChEBI" id="CHEBI:43474"/>
        <dbReference type="ChEBI" id="CHEBI:58359"/>
        <dbReference type="ChEBI" id="CHEBI:78520"/>
        <dbReference type="ChEBI" id="CHEBI:78521"/>
        <dbReference type="ChEBI" id="CHEBI:456216"/>
    </reaction>
</comment>
<dbReference type="GO" id="GO:0006412">
    <property type="term" value="P:translation"/>
    <property type="evidence" value="ECO:0007669"/>
    <property type="project" value="UniProtKB-UniRule"/>
</dbReference>
<proteinExistence type="inferred from homology"/>
<dbReference type="EMBL" id="UGOD01000001">
    <property type="protein sequence ID" value="STX51840.1"/>
    <property type="molecule type" value="Genomic_DNA"/>
</dbReference>
<accession>A0A378JPE5</accession>
<dbReference type="HAMAP" id="MF_00122">
    <property type="entry name" value="GatC"/>
    <property type="match status" value="1"/>
</dbReference>
<dbReference type="EC" id="6.3.5.-" evidence="1"/>
<name>A0A378JPE5_9GAMM</name>
<dbReference type="Gene3D" id="1.10.20.60">
    <property type="entry name" value="Glu-tRNAGln amidotransferase C subunit, N-terminal domain"/>
    <property type="match status" value="1"/>
</dbReference>